<dbReference type="Proteomes" id="UP000067625">
    <property type="component" value="Chromosome"/>
</dbReference>
<evidence type="ECO:0008006" key="3">
    <source>
        <dbReference type="Google" id="ProtNLM"/>
    </source>
</evidence>
<dbReference type="Gene3D" id="3.30.470.20">
    <property type="entry name" value="ATP-grasp fold, B domain"/>
    <property type="match status" value="1"/>
</dbReference>
<name>A0A0M4G6Q2_9BACI</name>
<reference evidence="2" key="1">
    <citation type="submission" date="2015-08" db="EMBL/GenBank/DDBJ databases">
        <title>Genome sequencing project for genomic taxonomy and phylogenomics of Bacillus-like bacteria.</title>
        <authorList>
            <person name="Liu B."/>
            <person name="Wang J."/>
            <person name="Zhu Y."/>
            <person name="Liu G."/>
            <person name="Chen Q."/>
            <person name="Chen Z."/>
            <person name="Lan J."/>
            <person name="Che J."/>
            <person name="Ge C."/>
            <person name="Shi H."/>
            <person name="Pan Z."/>
            <person name="Liu X."/>
        </authorList>
    </citation>
    <scope>NUCLEOTIDE SEQUENCE [LARGE SCALE GENOMIC DNA]</scope>
    <source>
        <strain evidence="2">FJAT-4402</strain>
    </source>
</reference>
<dbReference type="EMBL" id="CP012600">
    <property type="protein sequence ID" value="ALC80595.1"/>
    <property type="molecule type" value="Genomic_DNA"/>
</dbReference>
<dbReference type="PATRIC" id="fig|1441095.3.peg.569"/>
<evidence type="ECO:0000313" key="1">
    <source>
        <dbReference type="EMBL" id="ALC80595.1"/>
    </source>
</evidence>
<dbReference type="STRING" id="1441095.AM592_02620"/>
<evidence type="ECO:0000313" key="2">
    <source>
        <dbReference type="Proteomes" id="UP000067625"/>
    </source>
</evidence>
<organism evidence="1 2">
    <name type="scientific">Bacillus gobiensis</name>
    <dbReference type="NCBI Taxonomy" id="1441095"/>
    <lineage>
        <taxon>Bacteria</taxon>
        <taxon>Bacillati</taxon>
        <taxon>Bacillota</taxon>
        <taxon>Bacilli</taxon>
        <taxon>Bacillales</taxon>
        <taxon>Bacillaceae</taxon>
        <taxon>Bacillus</taxon>
    </lineage>
</organism>
<reference evidence="1 2" key="2">
    <citation type="journal article" date="2016" name="Int. J. Syst. Evol. Microbiol.">
        <title>Bacillus gobiensis sp. nov., isolated from a soil sample.</title>
        <authorList>
            <person name="Liu B."/>
            <person name="Liu G.H."/>
            <person name="Cetin S."/>
            <person name="Schumann P."/>
            <person name="Pan Z.Z."/>
            <person name="Chen Q.Q."/>
        </authorList>
    </citation>
    <scope>NUCLEOTIDE SEQUENCE [LARGE SCALE GENOMIC DNA]</scope>
    <source>
        <strain evidence="1 2">FJAT-4402</strain>
    </source>
</reference>
<sequence length="452" mass="51566">MDYSKLTLESSTLSPAETIEISQDAAEYLKAGDSPDDIIISCGRNKAKARVVIMNEEGMHARMSADLFSTLCLPVDFPVALHIKKKADEWTVGPVICLLTEIQETEPKFGSVQAFCRLLALEFQKKHAIFYVSSIKDFCTETATGYFYSSGDWHKQPAPLPDMIHNRIHIRKNEQSEVFQSIKRGLRTEQIPIFNDHYLDKWLTHQLLQSFPHLHPYLPETMLFAEKNQLKDYLIAKNELFLKPVHGSQGKRIFKLDRHEGTVKVNYSSSKSGKTIEYSDFEEMYNEIKKLITKEPYLIQQAIPLLCYYGKPIDFRLLCYRSAKGKWQVSSSVARMTGEHTFVTNLAQGGKLFPVFLVLEDLFDRREAYHLKKFMYEAAIHVSDSLSAMLDGVFAEFAIDMALDINGRPWVLEVNTKPSKRDLDADAAVPPSVLSIARICMDYCGFFNKSKA</sequence>
<dbReference type="InterPro" id="IPR026838">
    <property type="entry name" value="YheC/D"/>
</dbReference>
<dbReference type="RefSeq" id="WP_053602334.1">
    <property type="nucleotide sequence ID" value="NZ_CP012600.1"/>
</dbReference>
<keyword evidence="2" id="KW-1185">Reference proteome</keyword>
<gene>
    <name evidence="1" type="ORF">AM592_02620</name>
</gene>
<dbReference type="OrthoDB" id="7869153at2"/>
<accession>A0A0M4G6Q2</accession>
<protein>
    <recommendedName>
        <fullName evidence="3">ATP-grasp domain-containing protein</fullName>
    </recommendedName>
</protein>
<dbReference type="SUPFAM" id="SSF56059">
    <property type="entry name" value="Glutathione synthetase ATP-binding domain-like"/>
    <property type="match status" value="1"/>
</dbReference>
<proteinExistence type="predicted"/>
<dbReference type="Pfam" id="PF14398">
    <property type="entry name" value="ATPgrasp_YheCD"/>
    <property type="match status" value="1"/>
</dbReference>
<dbReference type="AlphaFoldDB" id="A0A0M4G6Q2"/>